<comment type="caution">
    <text evidence="1">The sequence shown here is derived from an EMBL/GenBank/DDBJ whole genome shotgun (WGS) entry which is preliminary data.</text>
</comment>
<evidence type="ECO:0000313" key="2">
    <source>
        <dbReference type="Proteomes" id="UP000075635"/>
    </source>
</evidence>
<dbReference type="SUPFAM" id="SSF49899">
    <property type="entry name" value="Concanavalin A-like lectins/glucanases"/>
    <property type="match status" value="1"/>
</dbReference>
<dbReference type="EMBL" id="JEMB01001229">
    <property type="protein sequence ID" value="KYF89406.1"/>
    <property type="molecule type" value="Genomic_DNA"/>
</dbReference>
<organism evidence="1 2">
    <name type="scientific">Sorangium cellulosum</name>
    <name type="common">Polyangium cellulosum</name>
    <dbReference type="NCBI Taxonomy" id="56"/>
    <lineage>
        <taxon>Bacteria</taxon>
        <taxon>Pseudomonadati</taxon>
        <taxon>Myxococcota</taxon>
        <taxon>Polyangia</taxon>
        <taxon>Polyangiales</taxon>
        <taxon>Polyangiaceae</taxon>
        <taxon>Sorangium</taxon>
    </lineage>
</organism>
<dbReference type="Gene3D" id="2.60.120.200">
    <property type="match status" value="1"/>
</dbReference>
<dbReference type="PANTHER" id="PTHR35332:SF2">
    <property type="entry name" value="REGULATION OF ENOLASE PROTEIN 1"/>
    <property type="match status" value="1"/>
</dbReference>
<dbReference type="PANTHER" id="PTHR35332">
    <property type="entry name" value="REGULATION OF ENOLASE PROTEIN 1"/>
    <property type="match status" value="1"/>
</dbReference>
<dbReference type="AlphaFoldDB" id="A0A150SAJ8"/>
<evidence type="ECO:0000313" key="1">
    <source>
        <dbReference type="EMBL" id="KYF89406.1"/>
    </source>
</evidence>
<dbReference type="InterPro" id="IPR009784">
    <property type="entry name" value="DUF1349"/>
</dbReference>
<reference evidence="1 2" key="1">
    <citation type="submission" date="2014-02" db="EMBL/GenBank/DDBJ databases">
        <title>The small core and large imbalanced accessory genome model reveals a collaborative survival strategy of Sorangium cellulosum strains in nature.</title>
        <authorList>
            <person name="Han K."/>
            <person name="Peng R."/>
            <person name="Blom J."/>
            <person name="Li Y.-Z."/>
        </authorList>
    </citation>
    <scope>NUCLEOTIDE SEQUENCE [LARGE SCALE GENOMIC DNA]</scope>
    <source>
        <strain evidence="1 2">So0011-07</strain>
    </source>
</reference>
<dbReference type="InterPro" id="IPR013320">
    <property type="entry name" value="ConA-like_dom_sf"/>
</dbReference>
<accession>A0A150SAJ8</accession>
<dbReference type="Pfam" id="PF07081">
    <property type="entry name" value="DUF1349"/>
    <property type="match status" value="1"/>
</dbReference>
<sequence length="206" mass="23431">MTQLLVDEEFTKLGVDPRLEWRNPPARWVVEPERRVLVVEPGAKTDYWQRTHYGFQNDNGPFLFARVGGDFVMTTQVRFRPAHQYDQAGLMVRLSASCWLKTSVEFEPDGPSRLGAVVTNAGYSDWSTQPFPSDRREIWLRIRREGPDYLVESSDDGAAWTQIRMAHLHEDDGTREVPCGLYACSPTGEGFVAEFARLRIAPGRVA</sequence>
<dbReference type="InterPro" id="IPR015987">
    <property type="entry name" value="UCP022704"/>
</dbReference>
<protein>
    <recommendedName>
        <fullName evidence="3">Regulation of enolase 1</fullName>
    </recommendedName>
</protein>
<dbReference type="PIRSF" id="PIRSF022704">
    <property type="entry name" value="UCP022704"/>
    <property type="match status" value="1"/>
</dbReference>
<dbReference type="Proteomes" id="UP000075635">
    <property type="component" value="Unassembled WGS sequence"/>
</dbReference>
<gene>
    <name evidence="1" type="ORF">BE17_42125</name>
</gene>
<proteinExistence type="predicted"/>
<evidence type="ECO:0008006" key="3">
    <source>
        <dbReference type="Google" id="ProtNLM"/>
    </source>
</evidence>
<name>A0A150SAJ8_SORCE</name>